<dbReference type="Proteomes" id="UP000006753">
    <property type="component" value="Unassembled WGS sequence"/>
</dbReference>
<sequence>MGNGATAVYLSLHFPAQGQSEFSALVCEREYLELVLGFIEYRKGVTSRSSINVEVMADVAVQAMANNDPRFLTGPPTLHGGLCHLEILARFTVLLVLLLRRPGEPWKDKQNHEMKEMCCNAFALFRFCEKNFGGKQAERSKLVREIVAAAADFGVAIGFNIGSQPLVASQTPTPALLGQAPGQEIAAQSSQNGNFEQSYTYASNSYQNMQPYPSMYEDQQAAPGPHVTSYDQQFDPTISSKKRKYDAQYFTQQTGHSLSSNPSNLPYNAPAPDQYLQAIQPINLFKIKHDSMVTRYGYRESLGFFSKSVVFLYVQIQDGKLDGSYTSLDKCALLYVDYKVLLLKYLDSTGPMPEDFLIWQARFKGSGNDYDTVSWAWLSLVMTSTVGQQTLKEYQDEKAMRKAAVEAGWAFL</sequence>
<dbReference type="InParanoid" id="K1Y5I1"/>
<reference evidence="1 2" key="1">
    <citation type="journal article" date="2012" name="BMC Genomics">
        <title>Sequencing the genome of Marssonina brunnea reveals fungus-poplar co-evolution.</title>
        <authorList>
            <person name="Zhu S."/>
            <person name="Cao Y.-Z."/>
            <person name="Jiang C."/>
            <person name="Tan B.-Y."/>
            <person name="Wang Z."/>
            <person name="Feng S."/>
            <person name="Zhang L."/>
            <person name="Su X.-H."/>
            <person name="Brejova B."/>
            <person name="Vinar T."/>
            <person name="Xu M."/>
            <person name="Wang M.-X."/>
            <person name="Zhang S.-G."/>
            <person name="Huang M.-R."/>
            <person name="Wu R."/>
            <person name="Zhou Y."/>
        </authorList>
    </citation>
    <scope>NUCLEOTIDE SEQUENCE [LARGE SCALE GENOMIC DNA]</scope>
    <source>
        <strain evidence="1 2">MB_m1</strain>
    </source>
</reference>
<proteinExistence type="predicted"/>
<dbReference type="OrthoDB" id="10301743at2759"/>
<gene>
    <name evidence="1" type="ORF">MBM_01131</name>
</gene>
<evidence type="ECO:0000313" key="2">
    <source>
        <dbReference type="Proteomes" id="UP000006753"/>
    </source>
</evidence>
<dbReference type="EMBL" id="JH921429">
    <property type="protein sequence ID" value="EKD20449.1"/>
    <property type="molecule type" value="Genomic_DNA"/>
</dbReference>
<dbReference type="GeneID" id="18757066"/>
<evidence type="ECO:0000313" key="1">
    <source>
        <dbReference type="EMBL" id="EKD20449.1"/>
    </source>
</evidence>
<dbReference type="KEGG" id="mbe:MBM_01131"/>
<organism evidence="1 2">
    <name type="scientific">Marssonina brunnea f. sp. multigermtubi (strain MB_m1)</name>
    <name type="common">Marssonina leaf spot fungus</name>
    <dbReference type="NCBI Taxonomy" id="1072389"/>
    <lineage>
        <taxon>Eukaryota</taxon>
        <taxon>Fungi</taxon>
        <taxon>Dikarya</taxon>
        <taxon>Ascomycota</taxon>
        <taxon>Pezizomycotina</taxon>
        <taxon>Leotiomycetes</taxon>
        <taxon>Helotiales</taxon>
        <taxon>Drepanopezizaceae</taxon>
        <taxon>Drepanopeziza</taxon>
    </lineage>
</organism>
<keyword evidence="2" id="KW-1185">Reference proteome</keyword>
<dbReference type="AlphaFoldDB" id="K1Y5I1"/>
<name>K1Y5I1_MARBU</name>
<accession>K1Y5I1</accession>
<dbReference type="HOGENOM" id="CLU_667438_0_0_1"/>
<protein>
    <submittedName>
        <fullName evidence="1">Uncharacterized protein</fullName>
    </submittedName>
</protein>